<comment type="caution">
    <text evidence="1">The sequence shown here is derived from an EMBL/GenBank/DDBJ whole genome shotgun (WGS) entry which is preliminary data.</text>
</comment>
<organism evidence="1 2">
    <name type="scientific">Candidatus Gottesmanbacteria bacterium RIFCSPHIGHO2_02_FULL_39_14</name>
    <dbReference type="NCBI Taxonomy" id="1798383"/>
    <lineage>
        <taxon>Bacteria</taxon>
        <taxon>Candidatus Gottesmaniibacteriota</taxon>
    </lineage>
</organism>
<protein>
    <submittedName>
        <fullName evidence="1">Uncharacterized protein</fullName>
    </submittedName>
</protein>
<evidence type="ECO:0000313" key="1">
    <source>
        <dbReference type="EMBL" id="OGG15903.1"/>
    </source>
</evidence>
<proteinExistence type="predicted"/>
<name>A0A1F5ZU44_9BACT</name>
<sequence length="680" mass="74873">MSNNLSRKILLLGGIIILGLLLLVLIVKTKQQPAPTPLPETQPPADQTTVLPAPELATVNVPAISFASFKTPESSVEVPSKVKAYTFRNDYSLPFVSMVGQKLGLTESKSEGNSVILYNLDEQSDKRGYLTFNTVFGNYEYASYGTFPLPGQGTVNQKVRSYLLELGLIDETVDCDISYQRKDIANVNFVECHRNWEKTGLPIINFGGLLNIPDITTVKDLKVGMVDDLATDNPNIINVSTGQNGKERPSDFNTVTVAVDSQGNLLRITSNLKMIESTIEFTENDMLTPQEAINRFRDSNSLLTLIVPTDENAAWETVFPDNTAYDLNAEVKDFILTYIENPFGGKSLTPMYLTQGTAKTTDGYNVKFLQAIPALITQQSLSGEVAGLMALVIPTDDPSLKLKTFNPEQRTQTVQQTASPCVPAENQLSPIVSLGELGMLGQWNINAPSPEHKSDQFGQFAWFRSGRWYLIPPPGQSLPEINQIMAAFQSLNLPERGGYNPRELDALQNEWNKFNFCPLRVSGGSPTLLGYGKPGTVYSIKVGRSIVYLNTNNDNSIYYEYQPVSFLRPSTGWIVDKDNLDNLAGKIAKQLNLTSQESSKLAFELNLAASKVVSKKLFVGPVPQTEVDSKIPLSVTPQVPVIRYHFYVSDSVGRVTAPTIKPLVRTAEMILELGAAIPKL</sequence>
<accession>A0A1F5ZU44</accession>
<gene>
    <name evidence="1" type="ORF">A3D78_07015</name>
</gene>
<evidence type="ECO:0000313" key="2">
    <source>
        <dbReference type="Proteomes" id="UP000176253"/>
    </source>
</evidence>
<dbReference type="Proteomes" id="UP000176253">
    <property type="component" value="Unassembled WGS sequence"/>
</dbReference>
<reference evidence="1 2" key="1">
    <citation type="journal article" date="2016" name="Nat. Commun.">
        <title>Thousands of microbial genomes shed light on interconnected biogeochemical processes in an aquifer system.</title>
        <authorList>
            <person name="Anantharaman K."/>
            <person name="Brown C.T."/>
            <person name="Hug L.A."/>
            <person name="Sharon I."/>
            <person name="Castelle C.J."/>
            <person name="Probst A.J."/>
            <person name="Thomas B.C."/>
            <person name="Singh A."/>
            <person name="Wilkins M.J."/>
            <person name="Karaoz U."/>
            <person name="Brodie E.L."/>
            <person name="Williams K.H."/>
            <person name="Hubbard S.S."/>
            <person name="Banfield J.F."/>
        </authorList>
    </citation>
    <scope>NUCLEOTIDE SEQUENCE [LARGE SCALE GENOMIC DNA]</scope>
</reference>
<dbReference type="EMBL" id="MFJM01000066">
    <property type="protein sequence ID" value="OGG15903.1"/>
    <property type="molecule type" value="Genomic_DNA"/>
</dbReference>
<dbReference type="AlphaFoldDB" id="A0A1F5ZU44"/>